<protein>
    <submittedName>
        <fullName evidence="2">Uncharacterized protein</fullName>
    </submittedName>
</protein>
<evidence type="ECO:0000256" key="1">
    <source>
        <dbReference type="SAM" id="MobiDB-lite"/>
    </source>
</evidence>
<organism evidence="2 3">
    <name type="scientific">Caulobacter vibrioides OR37</name>
    <dbReference type="NCBI Taxonomy" id="1292034"/>
    <lineage>
        <taxon>Bacteria</taxon>
        <taxon>Pseudomonadati</taxon>
        <taxon>Pseudomonadota</taxon>
        <taxon>Alphaproteobacteria</taxon>
        <taxon>Caulobacterales</taxon>
        <taxon>Caulobacteraceae</taxon>
        <taxon>Caulobacter</taxon>
    </lineage>
</organism>
<evidence type="ECO:0000313" key="3">
    <source>
        <dbReference type="Proteomes" id="UP000013063"/>
    </source>
</evidence>
<dbReference type="AlphaFoldDB" id="R0EMS1"/>
<dbReference type="EMBL" id="APMP01000007">
    <property type="protein sequence ID" value="ENZ82382.1"/>
    <property type="molecule type" value="Genomic_DNA"/>
</dbReference>
<keyword evidence="3" id="KW-1185">Reference proteome</keyword>
<proteinExistence type="predicted"/>
<dbReference type="Proteomes" id="UP000013063">
    <property type="component" value="Unassembled WGS sequence"/>
</dbReference>
<comment type="caution">
    <text evidence="2">The sequence shown here is derived from an EMBL/GenBank/DDBJ whole genome shotgun (WGS) entry which is preliminary data.</text>
</comment>
<gene>
    <name evidence="2" type="ORF">OR37_01650</name>
</gene>
<dbReference type="OrthoDB" id="7191321at2"/>
<name>R0EMS1_CAUVI</name>
<dbReference type="STRING" id="1292034.OR37_01650"/>
<dbReference type="RefSeq" id="WP_004618049.1">
    <property type="nucleotide sequence ID" value="NZ_APMP01000007.1"/>
</dbReference>
<reference evidence="2 3" key="1">
    <citation type="journal article" date="2013" name="Genome Announc.">
        <title>Draft Genome Sequence for Caulobacter sp. Strain OR37, a Bacterium Tolerant to Heavy Metals.</title>
        <authorList>
            <person name="Utturkar S.M."/>
            <person name="Bollmann A."/>
            <person name="Brzoska R.M."/>
            <person name="Klingeman D.M."/>
            <person name="Epstein S.E."/>
            <person name="Palumbo A.V."/>
            <person name="Brown S.D."/>
        </authorList>
    </citation>
    <scope>NUCLEOTIDE SEQUENCE [LARGE SCALE GENOMIC DNA]</scope>
    <source>
        <strain evidence="2 3">OR37</strain>
    </source>
</reference>
<evidence type="ECO:0000313" key="2">
    <source>
        <dbReference type="EMBL" id="ENZ82382.1"/>
    </source>
</evidence>
<accession>R0EMS1</accession>
<sequence>MTKTAHPAVDDETALEEVMTFLDAPPETGSHDDARFGARLRQVIAASIPADDGDAAEDAPKLDLNEDLRRRLEAVAKRRSEGHYFGDHPDGIGPTLGMDLSRS</sequence>
<dbReference type="PATRIC" id="fig|1292034.3.peg.1635"/>
<feature type="region of interest" description="Disordered" evidence="1">
    <location>
        <begin position="82"/>
        <end position="103"/>
    </location>
</feature>